<evidence type="ECO:0000313" key="6">
    <source>
        <dbReference type="EMBL" id="EDX17018.1"/>
    </source>
</evidence>
<evidence type="ECO:0000313" key="7">
    <source>
        <dbReference type="Proteomes" id="UP000000304"/>
    </source>
</evidence>
<accession>B4R476</accession>
<dbReference type="AlphaFoldDB" id="B4R476"/>
<dbReference type="PANTHER" id="PTHR10783">
    <property type="entry name" value="XENOTROPIC AND POLYTROPIC RETROVIRUS RECEPTOR 1-RELATED"/>
    <property type="match status" value="1"/>
</dbReference>
<dbReference type="EMBL" id="CM000366">
    <property type="protein sequence ID" value="EDX17018.1"/>
    <property type="molecule type" value="Genomic_DNA"/>
</dbReference>
<name>B4R476_DROSI</name>
<dbReference type="GO" id="GO:0000822">
    <property type="term" value="F:inositol hexakisphosphate binding"/>
    <property type="evidence" value="ECO:0007669"/>
    <property type="project" value="TreeGrafter"/>
</dbReference>
<feature type="domain" description="EXS" evidence="5">
    <location>
        <begin position="1"/>
        <end position="52"/>
    </location>
</feature>
<dbReference type="GO" id="GO:0005794">
    <property type="term" value="C:Golgi apparatus"/>
    <property type="evidence" value="ECO:0007669"/>
    <property type="project" value="TreeGrafter"/>
</dbReference>
<keyword evidence="2" id="KW-0812">Transmembrane</keyword>
<dbReference type="PANTHER" id="PTHR10783:SF127">
    <property type="entry name" value="LD30826P-RELATED"/>
    <property type="match status" value="1"/>
</dbReference>
<dbReference type="OrthoDB" id="9970435at2759"/>
<dbReference type="GO" id="GO:0005886">
    <property type="term" value="C:plasma membrane"/>
    <property type="evidence" value="ECO:0007669"/>
    <property type="project" value="TreeGrafter"/>
</dbReference>
<evidence type="ECO:0000256" key="4">
    <source>
        <dbReference type="ARBA" id="ARBA00023136"/>
    </source>
</evidence>
<dbReference type="GO" id="GO:0006817">
    <property type="term" value="P:phosphate ion transport"/>
    <property type="evidence" value="ECO:0007669"/>
    <property type="project" value="TreeGrafter"/>
</dbReference>
<reference evidence="6 7" key="1">
    <citation type="journal article" date="2007" name="Nature">
        <title>Evolution of genes and genomes on the Drosophila phylogeny.</title>
        <authorList>
            <consortium name="Drosophila 12 Genomes Consortium"/>
            <person name="Clark A.G."/>
            <person name="Eisen M.B."/>
            <person name="Smith D.R."/>
            <person name="Bergman C.M."/>
            <person name="Oliver B."/>
            <person name="Markow T.A."/>
            <person name="Kaufman T.C."/>
            <person name="Kellis M."/>
            <person name="Gelbart W."/>
            <person name="Iyer V.N."/>
            <person name="Pollard D.A."/>
            <person name="Sackton T.B."/>
            <person name="Larracuente A.M."/>
            <person name="Singh N.D."/>
            <person name="Abad J.P."/>
            <person name="Abt D.N."/>
            <person name="Adryan B."/>
            <person name="Aguade M."/>
            <person name="Akashi H."/>
            <person name="Anderson W.W."/>
            <person name="Aquadro C.F."/>
            <person name="Ardell D.H."/>
            <person name="Arguello R."/>
            <person name="Artieri C.G."/>
            <person name="Barbash D.A."/>
            <person name="Barker D."/>
            <person name="Barsanti P."/>
            <person name="Batterham P."/>
            <person name="Batzoglou S."/>
            <person name="Begun D."/>
            <person name="Bhutkar A."/>
            <person name="Blanco E."/>
            <person name="Bosak S.A."/>
            <person name="Bradley R.K."/>
            <person name="Brand A.D."/>
            <person name="Brent M.R."/>
            <person name="Brooks A.N."/>
            <person name="Brown R.H."/>
            <person name="Butlin R.K."/>
            <person name="Caggese C."/>
            <person name="Calvi B.R."/>
            <person name="Bernardo de Carvalho A."/>
            <person name="Caspi A."/>
            <person name="Castrezana S."/>
            <person name="Celniker S.E."/>
            <person name="Chang J.L."/>
            <person name="Chapple C."/>
            <person name="Chatterji S."/>
            <person name="Chinwalla A."/>
            <person name="Civetta A."/>
            <person name="Clifton S.W."/>
            <person name="Comeron J.M."/>
            <person name="Costello J.C."/>
            <person name="Coyne J.A."/>
            <person name="Daub J."/>
            <person name="David R.G."/>
            <person name="Delcher A.L."/>
            <person name="Delehaunty K."/>
            <person name="Do C.B."/>
            <person name="Ebling H."/>
            <person name="Edwards K."/>
            <person name="Eickbush T."/>
            <person name="Evans J.D."/>
            <person name="Filipski A."/>
            <person name="Findeiss S."/>
            <person name="Freyhult E."/>
            <person name="Fulton L."/>
            <person name="Fulton R."/>
            <person name="Garcia A.C."/>
            <person name="Gardiner A."/>
            <person name="Garfield D.A."/>
            <person name="Garvin B.E."/>
            <person name="Gibson G."/>
            <person name="Gilbert D."/>
            <person name="Gnerre S."/>
            <person name="Godfrey J."/>
            <person name="Good R."/>
            <person name="Gotea V."/>
            <person name="Gravely B."/>
            <person name="Greenberg A.J."/>
            <person name="Griffiths-Jones S."/>
            <person name="Gross S."/>
            <person name="Guigo R."/>
            <person name="Gustafson E.A."/>
            <person name="Haerty W."/>
            <person name="Hahn M.W."/>
            <person name="Halligan D.L."/>
            <person name="Halpern A.L."/>
            <person name="Halter G.M."/>
            <person name="Han M.V."/>
            <person name="Heger A."/>
            <person name="Hillier L."/>
            <person name="Hinrichs A.S."/>
            <person name="Holmes I."/>
            <person name="Hoskins R.A."/>
            <person name="Hubisz M.J."/>
            <person name="Hultmark D."/>
            <person name="Huntley M.A."/>
            <person name="Jaffe D.B."/>
            <person name="Jagadeeshan S."/>
            <person name="Jeck W.R."/>
            <person name="Johnson J."/>
            <person name="Jones C.D."/>
            <person name="Jordan W.C."/>
            <person name="Karpen G.H."/>
            <person name="Kataoka E."/>
            <person name="Keightley P.D."/>
            <person name="Kheradpour P."/>
            <person name="Kirkness E.F."/>
            <person name="Koerich L.B."/>
            <person name="Kristiansen K."/>
            <person name="Kudrna D."/>
            <person name="Kulathinal R.J."/>
            <person name="Kumar S."/>
            <person name="Kwok R."/>
            <person name="Lander E."/>
            <person name="Langley C.H."/>
            <person name="Lapoint R."/>
            <person name="Lazzaro B.P."/>
            <person name="Lee S.J."/>
            <person name="Levesque L."/>
            <person name="Li R."/>
            <person name="Lin C.F."/>
            <person name="Lin M.F."/>
            <person name="Lindblad-Toh K."/>
            <person name="Llopart A."/>
            <person name="Long M."/>
            <person name="Low L."/>
            <person name="Lozovsky E."/>
            <person name="Lu J."/>
            <person name="Luo M."/>
            <person name="Machado C.A."/>
            <person name="Makalowski W."/>
            <person name="Marzo M."/>
            <person name="Matsuda M."/>
            <person name="Matzkin L."/>
            <person name="McAllister B."/>
            <person name="McBride C.S."/>
            <person name="McKernan B."/>
            <person name="McKernan K."/>
            <person name="Mendez-Lago M."/>
            <person name="Minx P."/>
            <person name="Mollenhauer M.U."/>
            <person name="Montooth K."/>
            <person name="Mount S.M."/>
            <person name="Mu X."/>
            <person name="Myers E."/>
            <person name="Negre B."/>
            <person name="Newfeld S."/>
            <person name="Nielsen R."/>
            <person name="Noor M.A."/>
            <person name="O'Grady P."/>
            <person name="Pachter L."/>
            <person name="Papaceit M."/>
            <person name="Parisi M.J."/>
            <person name="Parisi M."/>
            <person name="Parts L."/>
            <person name="Pedersen J.S."/>
            <person name="Pesole G."/>
            <person name="Phillippy A.M."/>
            <person name="Ponting C.P."/>
            <person name="Pop M."/>
            <person name="Porcelli D."/>
            <person name="Powell J.R."/>
            <person name="Prohaska S."/>
            <person name="Pruitt K."/>
            <person name="Puig M."/>
            <person name="Quesneville H."/>
            <person name="Ram K.R."/>
            <person name="Rand D."/>
            <person name="Rasmussen M.D."/>
            <person name="Reed L.K."/>
            <person name="Reenan R."/>
            <person name="Reily A."/>
            <person name="Remington K.A."/>
            <person name="Rieger T.T."/>
            <person name="Ritchie M.G."/>
            <person name="Robin C."/>
            <person name="Rogers Y.H."/>
            <person name="Rohde C."/>
            <person name="Rozas J."/>
            <person name="Rubenfield M.J."/>
            <person name="Ruiz A."/>
            <person name="Russo S."/>
            <person name="Salzberg S.L."/>
            <person name="Sanchez-Gracia A."/>
            <person name="Saranga D.J."/>
            <person name="Sato H."/>
            <person name="Schaeffer S.W."/>
            <person name="Schatz M.C."/>
            <person name="Schlenke T."/>
            <person name="Schwartz R."/>
            <person name="Segarra C."/>
            <person name="Singh R.S."/>
            <person name="Sirot L."/>
            <person name="Sirota M."/>
            <person name="Sisneros N.B."/>
            <person name="Smith C.D."/>
            <person name="Smith T.F."/>
            <person name="Spieth J."/>
            <person name="Stage D.E."/>
            <person name="Stark A."/>
            <person name="Stephan W."/>
            <person name="Strausberg R.L."/>
            <person name="Strempel S."/>
            <person name="Sturgill D."/>
            <person name="Sutton G."/>
            <person name="Sutton G.G."/>
            <person name="Tao W."/>
            <person name="Teichmann S."/>
            <person name="Tobari Y.N."/>
            <person name="Tomimura Y."/>
            <person name="Tsolas J.M."/>
            <person name="Valente V.L."/>
            <person name="Venter E."/>
            <person name="Venter J.C."/>
            <person name="Vicario S."/>
            <person name="Vieira F.G."/>
            <person name="Vilella A.J."/>
            <person name="Villasante A."/>
            <person name="Walenz B."/>
            <person name="Wang J."/>
            <person name="Wasserman M."/>
            <person name="Watts T."/>
            <person name="Wilson D."/>
            <person name="Wilson R.K."/>
            <person name="Wing R.A."/>
            <person name="Wolfner M.F."/>
            <person name="Wong A."/>
            <person name="Wong G.K."/>
            <person name="Wu C.I."/>
            <person name="Wu G."/>
            <person name="Yamamoto D."/>
            <person name="Yang H.P."/>
            <person name="Yang S.P."/>
            <person name="Yorke J.A."/>
            <person name="Yoshida K."/>
            <person name="Zdobnov E."/>
            <person name="Zhang P."/>
            <person name="Zhang Y."/>
            <person name="Zimin A.V."/>
            <person name="Baldwin J."/>
            <person name="Abdouelleil A."/>
            <person name="Abdulkadir J."/>
            <person name="Abebe A."/>
            <person name="Abera B."/>
            <person name="Abreu J."/>
            <person name="Acer S.C."/>
            <person name="Aftuck L."/>
            <person name="Alexander A."/>
            <person name="An P."/>
            <person name="Anderson E."/>
            <person name="Anderson S."/>
            <person name="Arachi H."/>
            <person name="Azer M."/>
            <person name="Bachantsang P."/>
            <person name="Barry A."/>
            <person name="Bayul T."/>
            <person name="Berlin A."/>
            <person name="Bessette D."/>
            <person name="Bloom T."/>
            <person name="Blye J."/>
            <person name="Boguslavskiy L."/>
            <person name="Bonnet C."/>
            <person name="Boukhgalter B."/>
            <person name="Bourzgui I."/>
            <person name="Brown A."/>
            <person name="Cahill P."/>
            <person name="Channer S."/>
            <person name="Cheshatsang Y."/>
            <person name="Chuda L."/>
            <person name="Citroen M."/>
            <person name="Collymore A."/>
            <person name="Cooke P."/>
            <person name="Costello M."/>
            <person name="D'Aco K."/>
            <person name="Daza R."/>
            <person name="De Haan G."/>
            <person name="DeGray S."/>
            <person name="DeMaso C."/>
            <person name="Dhargay N."/>
            <person name="Dooley K."/>
            <person name="Dooley E."/>
            <person name="Doricent M."/>
            <person name="Dorje P."/>
            <person name="Dorjee K."/>
            <person name="Dupes A."/>
            <person name="Elong R."/>
            <person name="Falk J."/>
            <person name="Farina A."/>
            <person name="Faro S."/>
            <person name="Ferguson D."/>
            <person name="Fisher S."/>
            <person name="Foley C.D."/>
            <person name="Franke A."/>
            <person name="Friedrich D."/>
            <person name="Gadbois L."/>
            <person name="Gearin G."/>
            <person name="Gearin C.R."/>
            <person name="Giannoukos G."/>
            <person name="Goode T."/>
            <person name="Graham J."/>
            <person name="Grandbois E."/>
            <person name="Grewal S."/>
            <person name="Gyaltsen K."/>
            <person name="Hafez N."/>
            <person name="Hagos B."/>
            <person name="Hall J."/>
            <person name="Henson C."/>
            <person name="Hollinger A."/>
            <person name="Honan T."/>
            <person name="Huard M.D."/>
            <person name="Hughes L."/>
            <person name="Hurhula B."/>
            <person name="Husby M.E."/>
            <person name="Kamat A."/>
            <person name="Kanga B."/>
            <person name="Kashin S."/>
            <person name="Khazanovich D."/>
            <person name="Kisner P."/>
            <person name="Lance K."/>
            <person name="Lara M."/>
            <person name="Lee W."/>
            <person name="Lennon N."/>
            <person name="Letendre F."/>
            <person name="LeVine R."/>
            <person name="Lipovsky A."/>
            <person name="Liu X."/>
            <person name="Liu J."/>
            <person name="Liu S."/>
            <person name="Lokyitsang T."/>
            <person name="Lokyitsang Y."/>
            <person name="Lubonja R."/>
            <person name="Lui A."/>
            <person name="MacDonald P."/>
            <person name="Magnisalis V."/>
            <person name="Maru K."/>
            <person name="Matthews C."/>
            <person name="McCusker W."/>
            <person name="McDonough S."/>
            <person name="Mehta T."/>
            <person name="Meldrim J."/>
            <person name="Meneus L."/>
            <person name="Mihai O."/>
            <person name="Mihalev A."/>
            <person name="Mihova T."/>
            <person name="Mittelman R."/>
            <person name="Mlenga V."/>
            <person name="Montmayeur A."/>
            <person name="Mulrain L."/>
            <person name="Navidi A."/>
            <person name="Naylor J."/>
            <person name="Negash T."/>
            <person name="Nguyen T."/>
            <person name="Nguyen N."/>
            <person name="Nicol R."/>
            <person name="Norbu C."/>
            <person name="Norbu N."/>
            <person name="Novod N."/>
            <person name="O'Neill B."/>
            <person name="Osman S."/>
            <person name="Markiewicz E."/>
            <person name="Oyono O.L."/>
            <person name="Patti C."/>
            <person name="Phunkhang P."/>
            <person name="Pierre F."/>
            <person name="Priest M."/>
            <person name="Raghuraman S."/>
            <person name="Rege F."/>
            <person name="Reyes R."/>
            <person name="Rise C."/>
            <person name="Rogov P."/>
            <person name="Ross K."/>
            <person name="Ryan E."/>
            <person name="Settipalli S."/>
            <person name="Shea T."/>
            <person name="Sherpa N."/>
            <person name="Shi L."/>
            <person name="Shih D."/>
            <person name="Sparrow T."/>
            <person name="Spaulding J."/>
            <person name="Stalker J."/>
            <person name="Stange-Thomann N."/>
            <person name="Stavropoulos S."/>
            <person name="Stone C."/>
            <person name="Strader C."/>
            <person name="Tesfaye S."/>
            <person name="Thomson T."/>
            <person name="Thoulutsang Y."/>
            <person name="Thoulutsang D."/>
            <person name="Topham K."/>
            <person name="Topping I."/>
            <person name="Tsamla T."/>
            <person name="Vassiliev H."/>
            <person name="Vo A."/>
            <person name="Wangchuk T."/>
            <person name="Wangdi T."/>
            <person name="Weiand M."/>
            <person name="Wilkinson J."/>
            <person name="Wilson A."/>
            <person name="Yadav S."/>
            <person name="Young G."/>
            <person name="Yu Q."/>
            <person name="Zembek L."/>
            <person name="Zhong D."/>
            <person name="Zimmer A."/>
            <person name="Zwirko Z."/>
            <person name="Jaffe D.B."/>
            <person name="Alvarez P."/>
            <person name="Brockman W."/>
            <person name="Butler J."/>
            <person name="Chin C."/>
            <person name="Gnerre S."/>
            <person name="Grabherr M."/>
            <person name="Kleber M."/>
            <person name="Mauceli E."/>
            <person name="MacCallum I."/>
        </authorList>
    </citation>
    <scope>NUCLEOTIDE SEQUENCE [LARGE SCALE GENOMIC DNA]</scope>
    <source>
        <strain evidence="7">white501</strain>
    </source>
</reference>
<proteinExistence type="predicted"/>
<protein>
    <submittedName>
        <fullName evidence="6">GD16656</fullName>
    </submittedName>
</protein>
<dbReference type="STRING" id="7240.B4R476"/>
<keyword evidence="3" id="KW-1133">Transmembrane helix</keyword>
<dbReference type="Proteomes" id="UP000000304">
    <property type="component" value="Chromosome X"/>
</dbReference>
<gene>
    <name evidence="6" type="primary">Dsim\GD16656</name>
    <name evidence="6" type="ORF">Dsim_GD16656</name>
</gene>
<sequence length="82" mass="9552">MRTISSILEITRRFIWNYVRLENEHLFNCGNFRATRDIHLAALNPRQERMLESMMDESDGVSIAANRRSEFAWGRSTSKGSC</sequence>
<dbReference type="HOGENOM" id="CLU_2560749_0_0_1"/>
<dbReference type="Pfam" id="PF03124">
    <property type="entry name" value="EXS"/>
    <property type="match status" value="1"/>
</dbReference>
<evidence type="ECO:0000256" key="3">
    <source>
        <dbReference type="ARBA" id="ARBA00022989"/>
    </source>
</evidence>
<evidence type="ECO:0000259" key="5">
    <source>
        <dbReference type="PROSITE" id="PS51380"/>
    </source>
</evidence>
<dbReference type="PROSITE" id="PS51380">
    <property type="entry name" value="EXS"/>
    <property type="match status" value="1"/>
</dbReference>
<evidence type="ECO:0000256" key="1">
    <source>
        <dbReference type="ARBA" id="ARBA00004141"/>
    </source>
</evidence>
<dbReference type="GO" id="GO:0016036">
    <property type="term" value="P:cellular response to phosphate starvation"/>
    <property type="evidence" value="ECO:0007669"/>
    <property type="project" value="TreeGrafter"/>
</dbReference>
<evidence type="ECO:0000256" key="2">
    <source>
        <dbReference type="ARBA" id="ARBA00022692"/>
    </source>
</evidence>
<keyword evidence="4" id="KW-0472">Membrane</keyword>
<keyword evidence="7" id="KW-1185">Reference proteome</keyword>
<comment type="subcellular location">
    <subcellularLocation>
        <location evidence="1">Membrane</location>
        <topology evidence="1">Multi-pass membrane protein</topology>
    </subcellularLocation>
</comment>
<organism evidence="6 7">
    <name type="scientific">Drosophila simulans</name>
    <name type="common">Fruit fly</name>
    <dbReference type="NCBI Taxonomy" id="7240"/>
    <lineage>
        <taxon>Eukaryota</taxon>
        <taxon>Metazoa</taxon>
        <taxon>Ecdysozoa</taxon>
        <taxon>Arthropoda</taxon>
        <taxon>Hexapoda</taxon>
        <taxon>Insecta</taxon>
        <taxon>Pterygota</taxon>
        <taxon>Neoptera</taxon>
        <taxon>Endopterygota</taxon>
        <taxon>Diptera</taxon>
        <taxon>Brachycera</taxon>
        <taxon>Muscomorpha</taxon>
        <taxon>Ephydroidea</taxon>
        <taxon>Drosophilidae</taxon>
        <taxon>Drosophila</taxon>
        <taxon>Sophophora</taxon>
    </lineage>
</organism>
<dbReference type="InterPro" id="IPR004342">
    <property type="entry name" value="EXS_C"/>
</dbReference>